<evidence type="ECO:0000256" key="1">
    <source>
        <dbReference type="SAM" id="SignalP"/>
    </source>
</evidence>
<name>A0ABT3VPU9_9BURK</name>
<feature type="chain" id="PRO_5046782130" description="Flagellar protein FlhE" evidence="1">
    <location>
        <begin position="25"/>
        <end position="140"/>
    </location>
</feature>
<dbReference type="EMBL" id="JAPKNA010000004">
    <property type="protein sequence ID" value="MCX5465260.1"/>
    <property type="molecule type" value="Genomic_DNA"/>
</dbReference>
<evidence type="ECO:0000313" key="2">
    <source>
        <dbReference type="EMBL" id="MCX5465260.1"/>
    </source>
</evidence>
<proteinExistence type="predicted"/>
<protein>
    <recommendedName>
        <fullName evidence="4">Flagellar protein FlhE</fullName>
    </recommendedName>
</protein>
<feature type="signal peptide" evidence="1">
    <location>
        <begin position="1"/>
        <end position="24"/>
    </location>
</feature>
<organism evidence="2 3">
    <name type="scientific">Alcaligenes parafaecalis</name>
    <dbReference type="NCBI Taxonomy" id="171260"/>
    <lineage>
        <taxon>Bacteria</taxon>
        <taxon>Pseudomonadati</taxon>
        <taxon>Pseudomonadota</taxon>
        <taxon>Betaproteobacteria</taxon>
        <taxon>Burkholderiales</taxon>
        <taxon>Alcaligenaceae</taxon>
        <taxon>Alcaligenes</taxon>
    </lineage>
</organism>
<keyword evidence="1" id="KW-0732">Signal</keyword>
<gene>
    <name evidence="2" type="ORF">OSH09_13810</name>
</gene>
<sequence>MKKLFNLTSFIVIQFLLFTSNAYAQNFWTGKHTLQITRLETYQLSFNPIQFGHSLPARAKIERVEAYMSGDQIDRVSSTTHVCWNGISDCVPMYDKEFTTYNFRNRDASRPIYVVLRATNFGGLYPPAYVPITVTVYYKL</sequence>
<dbReference type="RefSeq" id="WP_266121290.1">
    <property type="nucleotide sequence ID" value="NZ_JAPKNA010000004.1"/>
</dbReference>
<reference evidence="2 3" key="1">
    <citation type="submission" date="2022-11" db="EMBL/GenBank/DDBJ databases">
        <title>Biodiversity and phylogenetic relationships of bacteria.</title>
        <authorList>
            <person name="Machado R.A.R."/>
            <person name="Bhat A."/>
            <person name="Loulou A."/>
            <person name="Kallel S."/>
        </authorList>
    </citation>
    <scope>NUCLEOTIDE SEQUENCE [LARGE SCALE GENOMIC DNA]</scope>
    <source>
        <strain evidence="2 3">DSM 13975</strain>
    </source>
</reference>
<comment type="caution">
    <text evidence="2">The sequence shown here is derived from an EMBL/GenBank/DDBJ whole genome shotgun (WGS) entry which is preliminary data.</text>
</comment>
<keyword evidence="3" id="KW-1185">Reference proteome</keyword>
<evidence type="ECO:0000313" key="3">
    <source>
        <dbReference type="Proteomes" id="UP001209916"/>
    </source>
</evidence>
<evidence type="ECO:0008006" key="4">
    <source>
        <dbReference type="Google" id="ProtNLM"/>
    </source>
</evidence>
<dbReference type="Proteomes" id="UP001209916">
    <property type="component" value="Unassembled WGS sequence"/>
</dbReference>
<accession>A0ABT3VPU9</accession>